<dbReference type="EMBL" id="MBFR01000045">
    <property type="protein sequence ID" value="PVU95875.1"/>
    <property type="molecule type" value="Genomic_DNA"/>
</dbReference>
<reference evidence="1 2" key="1">
    <citation type="journal article" date="2018" name="MBio">
        <title>Comparative Genomics Reveals the Core Gene Toolbox for the Fungus-Insect Symbiosis.</title>
        <authorList>
            <person name="Wang Y."/>
            <person name="Stata M."/>
            <person name="Wang W."/>
            <person name="Stajich J.E."/>
            <person name="White M.M."/>
            <person name="Moncalvo J.M."/>
        </authorList>
    </citation>
    <scope>NUCLEOTIDE SEQUENCE [LARGE SCALE GENOMIC DNA]</scope>
    <source>
        <strain evidence="1 2">SWE-8-4</strain>
    </source>
</reference>
<evidence type="ECO:0000313" key="2">
    <source>
        <dbReference type="Proteomes" id="UP000245383"/>
    </source>
</evidence>
<name>A0A2T9YU51_9FUNG</name>
<proteinExistence type="predicted"/>
<accession>A0A2T9YU51</accession>
<keyword evidence="2" id="KW-1185">Reference proteome</keyword>
<comment type="caution">
    <text evidence="1">The sequence shown here is derived from an EMBL/GenBank/DDBJ whole genome shotgun (WGS) entry which is preliminary data.</text>
</comment>
<evidence type="ECO:0000313" key="1">
    <source>
        <dbReference type="EMBL" id="PVU95875.1"/>
    </source>
</evidence>
<organism evidence="1 2">
    <name type="scientific">Smittium simulii</name>
    <dbReference type="NCBI Taxonomy" id="133385"/>
    <lineage>
        <taxon>Eukaryota</taxon>
        <taxon>Fungi</taxon>
        <taxon>Fungi incertae sedis</taxon>
        <taxon>Zoopagomycota</taxon>
        <taxon>Kickxellomycotina</taxon>
        <taxon>Harpellomycetes</taxon>
        <taxon>Harpellales</taxon>
        <taxon>Legeriomycetaceae</taxon>
        <taxon>Smittium</taxon>
    </lineage>
</organism>
<gene>
    <name evidence="1" type="ORF">BB561_001546</name>
</gene>
<dbReference type="AlphaFoldDB" id="A0A2T9YU51"/>
<sequence length="385" mass="44241">MQKAKEYIDYLVSKVNSLETEVLHNRKFSNACNSQNYKSNGNCEISYEQKLSNMMNSFPVYCNSQDEYNAEIRENKYIDTYGFISNECYNTDIKPENKDTKLAALQMIQNFNNERLNLTNGRSVNFNGFSENSMCTQLDNNILSSDLSNSITKGAEFSQDKEDILRSFSGDYQERNNVPKIDQFRLEKLKDYPAIKKTLGKDLITINNNSIGIKHDTKNPQTVDMVAGLTNENFIFENINSEISRKNFDQSLDHKVKFKKQKMNYESQPIVNDKLYKPNNLSRLGSTGQVSLASSLPMDELSEYPFLQTPTTDHTDAFLYFNNISQPKHDSHQNFKASETIFNQKNETDFLISTPVSMIFDNSSIMAGQKQNEFDFFNLGLLNNL</sequence>
<dbReference type="Proteomes" id="UP000245383">
    <property type="component" value="Unassembled WGS sequence"/>
</dbReference>
<protein>
    <submittedName>
        <fullName evidence="1">Uncharacterized protein</fullName>
    </submittedName>
</protein>